<dbReference type="PANTHER" id="PTHR45626">
    <property type="entry name" value="TRANSCRIPTION TERMINATION FACTOR 2-RELATED"/>
    <property type="match status" value="1"/>
</dbReference>
<evidence type="ECO:0000313" key="6">
    <source>
        <dbReference type="EMBL" id="QHU35131.1"/>
    </source>
</evidence>
<keyword evidence="1" id="KW-0547">Nucleotide-binding</keyword>
<dbReference type="InterPro" id="IPR001841">
    <property type="entry name" value="Znf_RING"/>
</dbReference>
<proteinExistence type="predicted"/>
<dbReference type="SUPFAM" id="SSF52540">
    <property type="entry name" value="P-loop containing nucleoside triphosphate hydrolases"/>
    <property type="match status" value="1"/>
</dbReference>
<dbReference type="InterPro" id="IPR027417">
    <property type="entry name" value="P-loop_NTPase"/>
</dbReference>
<sequence>MYKLSNKKFLKNFYFDVNTHNILRKGTISNDDEEIRTQHLQNIKLLSYQLKNIKRMNFMENGGKFYYDSKYYKTKIGILCNKSGSGKSFCILERIISQPKLPEYSIPKKSLGQFLHIFHNKSVFINTNLIVTSKILLYQWEFYIKTYTNLNYKSFQNNDGLTKIPILLQDNKCDIILIIDTAYNKFANFININNNNLVFSRIIFDSADSLNIKNCSELNSLFIWFLTSKPENLIFLNNIVYNINCDIEVNNENYQELISSKLINWKRYNGFNHNGYVYNIFKKLYSERFDINYSGIIVKCSNTLLLRYANIPKYNLIKLKCYLPNFAKYIKNYSKISLKKIEYDDYIITNSYKIYYTLDSLISILEKKKYNSQRIQELRSELDSCNSNCPICYEQLSKPLLITPCCQHTFHIKCIFKLYNNNSASCPYCNLKIKLNECYYFDKLIINKNKLSKINKLTNLLDSIIGKTLVYISDTNYKILNNKYKKRGCFIRNNNIDLNKNNIFYISNFQKIRGFHSELFDNLIITQAVNKPLYNDILNITQIPLRKKKLNVFDINYANLN</sequence>
<dbReference type="InterPro" id="IPR013083">
    <property type="entry name" value="Znf_RING/FYVE/PHD"/>
</dbReference>
<evidence type="ECO:0000256" key="3">
    <source>
        <dbReference type="ARBA" id="ARBA00022806"/>
    </source>
</evidence>
<accession>A0A6C0LZF2</accession>
<dbReference type="CDD" id="cd16448">
    <property type="entry name" value="RING-H2"/>
    <property type="match status" value="1"/>
</dbReference>
<protein>
    <recommendedName>
        <fullName evidence="5">RING-type domain-containing protein</fullName>
    </recommendedName>
</protein>
<dbReference type="GO" id="GO:0008094">
    <property type="term" value="F:ATP-dependent activity, acting on DNA"/>
    <property type="evidence" value="ECO:0007669"/>
    <property type="project" value="TreeGrafter"/>
</dbReference>
<dbReference type="GO" id="GO:0005524">
    <property type="term" value="F:ATP binding"/>
    <property type="evidence" value="ECO:0007669"/>
    <property type="project" value="UniProtKB-KW"/>
</dbReference>
<keyword evidence="3" id="KW-0347">Helicase</keyword>
<feature type="domain" description="RING-type" evidence="5">
    <location>
        <begin position="389"/>
        <end position="430"/>
    </location>
</feature>
<dbReference type="EMBL" id="MN740583">
    <property type="protein sequence ID" value="QHU35131.1"/>
    <property type="molecule type" value="Genomic_DNA"/>
</dbReference>
<evidence type="ECO:0000256" key="1">
    <source>
        <dbReference type="ARBA" id="ARBA00022741"/>
    </source>
</evidence>
<reference evidence="6" key="1">
    <citation type="journal article" date="2020" name="Nature">
        <title>Giant virus diversity and host interactions through global metagenomics.</title>
        <authorList>
            <person name="Schulz F."/>
            <person name="Roux S."/>
            <person name="Paez-Espino D."/>
            <person name="Jungbluth S."/>
            <person name="Walsh D.A."/>
            <person name="Denef V.J."/>
            <person name="McMahon K.D."/>
            <person name="Konstantinidis K.T."/>
            <person name="Eloe-Fadrosh E.A."/>
            <person name="Kyrpides N.C."/>
            <person name="Woyke T."/>
        </authorList>
    </citation>
    <scope>NUCLEOTIDE SEQUENCE</scope>
    <source>
        <strain evidence="6">GVMAG-S-1017745-26</strain>
    </source>
</reference>
<dbReference type="SUPFAM" id="SSF57850">
    <property type="entry name" value="RING/U-box"/>
    <property type="match status" value="1"/>
</dbReference>
<keyword evidence="2" id="KW-0378">Hydrolase</keyword>
<dbReference type="GO" id="GO:0016787">
    <property type="term" value="F:hydrolase activity"/>
    <property type="evidence" value="ECO:0007669"/>
    <property type="project" value="UniProtKB-KW"/>
</dbReference>
<dbReference type="Gene3D" id="3.40.50.300">
    <property type="entry name" value="P-loop containing nucleotide triphosphate hydrolases"/>
    <property type="match status" value="1"/>
</dbReference>
<name>A0A6C0LZF2_9ZZZZ</name>
<dbReference type="InterPro" id="IPR050628">
    <property type="entry name" value="SNF2_RAD54_helicase_TF"/>
</dbReference>
<evidence type="ECO:0000256" key="2">
    <source>
        <dbReference type="ARBA" id="ARBA00022801"/>
    </source>
</evidence>
<dbReference type="GO" id="GO:0004386">
    <property type="term" value="F:helicase activity"/>
    <property type="evidence" value="ECO:0007669"/>
    <property type="project" value="UniProtKB-KW"/>
</dbReference>
<dbReference type="Pfam" id="PF13923">
    <property type="entry name" value="zf-C3HC4_2"/>
    <property type="match status" value="1"/>
</dbReference>
<dbReference type="GO" id="GO:0005634">
    <property type="term" value="C:nucleus"/>
    <property type="evidence" value="ECO:0007669"/>
    <property type="project" value="TreeGrafter"/>
</dbReference>
<dbReference type="Gene3D" id="3.30.40.10">
    <property type="entry name" value="Zinc/RING finger domain, C3HC4 (zinc finger)"/>
    <property type="match status" value="1"/>
</dbReference>
<evidence type="ECO:0000256" key="4">
    <source>
        <dbReference type="ARBA" id="ARBA00022840"/>
    </source>
</evidence>
<evidence type="ECO:0000259" key="5">
    <source>
        <dbReference type="PROSITE" id="PS50089"/>
    </source>
</evidence>
<organism evidence="6">
    <name type="scientific">viral metagenome</name>
    <dbReference type="NCBI Taxonomy" id="1070528"/>
    <lineage>
        <taxon>unclassified sequences</taxon>
        <taxon>metagenomes</taxon>
        <taxon>organismal metagenomes</taxon>
    </lineage>
</organism>
<dbReference type="SMART" id="SM00184">
    <property type="entry name" value="RING"/>
    <property type="match status" value="1"/>
</dbReference>
<keyword evidence="4" id="KW-0067">ATP-binding</keyword>
<dbReference type="AlphaFoldDB" id="A0A6C0LZF2"/>
<dbReference type="PROSITE" id="PS50089">
    <property type="entry name" value="ZF_RING_2"/>
    <property type="match status" value="1"/>
</dbReference>
<dbReference type="GO" id="GO:0006281">
    <property type="term" value="P:DNA repair"/>
    <property type="evidence" value="ECO:0007669"/>
    <property type="project" value="TreeGrafter"/>
</dbReference>